<comment type="caution">
    <text evidence="2">The sequence shown here is derived from an EMBL/GenBank/DDBJ whole genome shotgun (WGS) entry which is preliminary data.</text>
</comment>
<proteinExistence type="predicted"/>
<name>A0A699VCQ9_TANCI</name>
<protein>
    <submittedName>
        <fullName evidence="2">Uncharacterized protein</fullName>
    </submittedName>
</protein>
<sequence length="122" mass="13307">TQEPKVPPTESLAAHNLPSPSHDLLPTDEDSLELMELMDFCTNLSNNVLESEKKVFSMLDVNDEEHVDVEEVLEVVKVAKLITKVVTTAGVDVNAASVKDTSITATKATKVIVPRKKRGVII</sequence>
<dbReference type="AlphaFoldDB" id="A0A699VCQ9"/>
<reference evidence="2" key="1">
    <citation type="journal article" date="2019" name="Sci. Rep.">
        <title>Draft genome of Tanacetum cinerariifolium, the natural source of mosquito coil.</title>
        <authorList>
            <person name="Yamashiro T."/>
            <person name="Shiraishi A."/>
            <person name="Satake H."/>
            <person name="Nakayama K."/>
        </authorList>
    </citation>
    <scope>NUCLEOTIDE SEQUENCE</scope>
</reference>
<gene>
    <name evidence="2" type="ORF">Tci_901373</name>
</gene>
<accession>A0A699VCQ9</accession>
<feature type="region of interest" description="Disordered" evidence="1">
    <location>
        <begin position="1"/>
        <end position="27"/>
    </location>
</feature>
<organism evidence="2">
    <name type="scientific">Tanacetum cinerariifolium</name>
    <name type="common">Dalmatian daisy</name>
    <name type="synonym">Chrysanthemum cinerariifolium</name>
    <dbReference type="NCBI Taxonomy" id="118510"/>
    <lineage>
        <taxon>Eukaryota</taxon>
        <taxon>Viridiplantae</taxon>
        <taxon>Streptophyta</taxon>
        <taxon>Embryophyta</taxon>
        <taxon>Tracheophyta</taxon>
        <taxon>Spermatophyta</taxon>
        <taxon>Magnoliopsida</taxon>
        <taxon>eudicotyledons</taxon>
        <taxon>Gunneridae</taxon>
        <taxon>Pentapetalae</taxon>
        <taxon>asterids</taxon>
        <taxon>campanulids</taxon>
        <taxon>Asterales</taxon>
        <taxon>Asteraceae</taxon>
        <taxon>Asteroideae</taxon>
        <taxon>Anthemideae</taxon>
        <taxon>Anthemidinae</taxon>
        <taxon>Tanacetum</taxon>
    </lineage>
</organism>
<evidence type="ECO:0000313" key="2">
    <source>
        <dbReference type="EMBL" id="GFD29404.1"/>
    </source>
</evidence>
<dbReference type="EMBL" id="BKCJ011394333">
    <property type="protein sequence ID" value="GFD29404.1"/>
    <property type="molecule type" value="Genomic_DNA"/>
</dbReference>
<evidence type="ECO:0000256" key="1">
    <source>
        <dbReference type="SAM" id="MobiDB-lite"/>
    </source>
</evidence>
<feature type="non-terminal residue" evidence="2">
    <location>
        <position position="1"/>
    </location>
</feature>